<keyword evidence="2 5" id="KW-0812">Transmembrane</keyword>
<evidence type="ECO:0000313" key="8">
    <source>
        <dbReference type="Proteomes" id="UP000654075"/>
    </source>
</evidence>
<keyword evidence="4 5" id="KW-0472">Membrane</keyword>
<organism evidence="7 8">
    <name type="scientific">Polarella glacialis</name>
    <name type="common">Dinoflagellate</name>
    <dbReference type="NCBI Taxonomy" id="89957"/>
    <lineage>
        <taxon>Eukaryota</taxon>
        <taxon>Sar</taxon>
        <taxon>Alveolata</taxon>
        <taxon>Dinophyceae</taxon>
        <taxon>Suessiales</taxon>
        <taxon>Suessiaceae</taxon>
        <taxon>Polarella</taxon>
    </lineage>
</organism>
<proteinExistence type="predicted"/>
<reference evidence="7" key="1">
    <citation type="submission" date="2021-02" db="EMBL/GenBank/DDBJ databases">
        <authorList>
            <person name="Dougan E. K."/>
            <person name="Rhodes N."/>
            <person name="Thang M."/>
            <person name="Chan C."/>
        </authorList>
    </citation>
    <scope>NUCLEOTIDE SEQUENCE</scope>
</reference>
<accession>A0A813GWL7</accession>
<keyword evidence="8" id="KW-1185">Reference proteome</keyword>
<dbReference type="AlphaFoldDB" id="A0A813GWL7"/>
<evidence type="ECO:0000256" key="4">
    <source>
        <dbReference type="ARBA" id="ARBA00023136"/>
    </source>
</evidence>
<feature type="non-terminal residue" evidence="7">
    <location>
        <position position="1"/>
    </location>
</feature>
<feature type="transmembrane region" description="Helical" evidence="5">
    <location>
        <begin position="61"/>
        <end position="85"/>
    </location>
</feature>
<feature type="transmembrane region" description="Helical" evidence="5">
    <location>
        <begin position="105"/>
        <end position="123"/>
    </location>
</feature>
<evidence type="ECO:0000256" key="2">
    <source>
        <dbReference type="ARBA" id="ARBA00022692"/>
    </source>
</evidence>
<sequence length="263" mass="27974">MVSFGSGEKTSFAELERRACFLGLGPGSVTMVSVLMQAAVVQMCVLPMYEQLQDRNPRRFAECLGAGFVFVSVLFIAFSCVAYLAYGSGVASNILLNLPPGPFGAAAQILMALAVLGVYPLLISSMVAPLQHWEEVTLLDDLGKSRRQSCLERLRRHQAEIAILFIISCSAVGATFTTDLGKVNLISGASQVAGLVSIGPGLTGLYLVGKEGKLWRASMYLLIAFGLAASGLGLTYTDNYAQELEANCLVTFAAAMPARFGVK</sequence>
<dbReference type="PANTHER" id="PTHR22950">
    <property type="entry name" value="AMINO ACID TRANSPORTER"/>
    <property type="match status" value="1"/>
</dbReference>
<keyword evidence="3 5" id="KW-1133">Transmembrane helix</keyword>
<dbReference type="Proteomes" id="UP000654075">
    <property type="component" value="Unassembled WGS sequence"/>
</dbReference>
<dbReference type="GO" id="GO:0015179">
    <property type="term" value="F:L-amino acid transmembrane transporter activity"/>
    <property type="evidence" value="ECO:0007669"/>
    <property type="project" value="TreeGrafter"/>
</dbReference>
<dbReference type="OrthoDB" id="438545at2759"/>
<evidence type="ECO:0000313" key="7">
    <source>
        <dbReference type="EMBL" id="CAE8628958.1"/>
    </source>
</evidence>
<feature type="transmembrane region" description="Helical" evidence="5">
    <location>
        <begin position="189"/>
        <end position="208"/>
    </location>
</feature>
<dbReference type="GO" id="GO:0016020">
    <property type="term" value="C:membrane"/>
    <property type="evidence" value="ECO:0007669"/>
    <property type="project" value="UniProtKB-SubCell"/>
</dbReference>
<feature type="transmembrane region" description="Helical" evidence="5">
    <location>
        <begin position="161"/>
        <end position="177"/>
    </location>
</feature>
<name>A0A813GWL7_POLGL</name>
<gene>
    <name evidence="7" type="ORF">PGLA1383_LOCUS45544</name>
</gene>
<dbReference type="EMBL" id="CAJNNV010029558">
    <property type="protein sequence ID" value="CAE8628958.1"/>
    <property type="molecule type" value="Genomic_DNA"/>
</dbReference>
<evidence type="ECO:0000259" key="6">
    <source>
        <dbReference type="Pfam" id="PF01490"/>
    </source>
</evidence>
<comment type="caution">
    <text evidence="7">The sequence shown here is derived from an EMBL/GenBank/DDBJ whole genome shotgun (WGS) entry which is preliminary data.</text>
</comment>
<evidence type="ECO:0000256" key="1">
    <source>
        <dbReference type="ARBA" id="ARBA00004141"/>
    </source>
</evidence>
<comment type="subcellular location">
    <subcellularLocation>
        <location evidence="1">Membrane</location>
        <topology evidence="1">Multi-pass membrane protein</topology>
    </subcellularLocation>
</comment>
<protein>
    <recommendedName>
        <fullName evidence="6">Amino acid transporter transmembrane domain-containing protein</fullName>
    </recommendedName>
</protein>
<evidence type="ECO:0000256" key="3">
    <source>
        <dbReference type="ARBA" id="ARBA00022989"/>
    </source>
</evidence>
<feature type="domain" description="Amino acid transporter transmembrane" evidence="6">
    <location>
        <begin position="29"/>
        <end position="234"/>
    </location>
</feature>
<evidence type="ECO:0000256" key="5">
    <source>
        <dbReference type="SAM" id="Phobius"/>
    </source>
</evidence>
<dbReference type="Pfam" id="PF01490">
    <property type="entry name" value="Aa_trans"/>
    <property type="match status" value="1"/>
</dbReference>
<dbReference type="InterPro" id="IPR013057">
    <property type="entry name" value="AA_transpt_TM"/>
</dbReference>
<feature type="transmembrane region" description="Helical" evidence="5">
    <location>
        <begin position="220"/>
        <end position="237"/>
    </location>
</feature>